<organism evidence="2 3">
    <name type="scientific">Quillaja saponaria</name>
    <name type="common">Soap bark tree</name>
    <dbReference type="NCBI Taxonomy" id="32244"/>
    <lineage>
        <taxon>Eukaryota</taxon>
        <taxon>Viridiplantae</taxon>
        <taxon>Streptophyta</taxon>
        <taxon>Embryophyta</taxon>
        <taxon>Tracheophyta</taxon>
        <taxon>Spermatophyta</taxon>
        <taxon>Magnoliopsida</taxon>
        <taxon>eudicotyledons</taxon>
        <taxon>Gunneridae</taxon>
        <taxon>Pentapetalae</taxon>
        <taxon>rosids</taxon>
        <taxon>fabids</taxon>
        <taxon>Fabales</taxon>
        <taxon>Quillajaceae</taxon>
        <taxon>Quillaja</taxon>
    </lineage>
</organism>
<keyword evidence="2" id="KW-0436">Ligase</keyword>
<feature type="compositionally biased region" description="Polar residues" evidence="1">
    <location>
        <begin position="1"/>
        <end position="42"/>
    </location>
</feature>
<protein>
    <submittedName>
        <fullName evidence="2">DNA ligase 1</fullName>
    </submittedName>
</protein>
<dbReference type="EMBL" id="JARAOO010000001">
    <property type="protein sequence ID" value="KAJ7981551.1"/>
    <property type="molecule type" value="Genomic_DNA"/>
</dbReference>
<gene>
    <name evidence="2" type="ORF">O6P43_000797</name>
</gene>
<dbReference type="AlphaFoldDB" id="A0AAD7QHC3"/>
<reference evidence="2 3" key="1">
    <citation type="journal article" date="2023" name="Science">
        <title>Elucidation of the pathway for biosynthesis of saponin adjuvants from the soapbark tree.</title>
        <authorList>
            <person name="Reed J."/>
            <person name="Orme A."/>
            <person name="El-Demerdash A."/>
            <person name="Owen C."/>
            <person name="Martin L.B.B."/>
            <person name="Misra R.C."/>
            <person name="Kikuchi S."/>
            <person name="Rejzek M."/>
            <person name="Martin A.C."/>
            <person name="Harkess A."/>
            <person name="Leebens-Mack J."/>
            <person name="Louveau T."/>
            <person name="Stephenson M.J."/>
            <person name="Osbourn A."/>
        </authorList>
    </citation>
    <scope>NUCLEOTIDE SEQUENCE [LARGE SCALE GENOMIC DNA]</scope>
    <source>
        <strain evidence="2">S10</strain>
    </source>
</reference>
<dbReference type="Proteomes" id="UP001163823">
    <property type="component" value="Chromosome 1"/>
</dbReference>
<name>A0AAD7QHC3_QUISA</name>
<accession>A0AAD7QHC3</accession>
<dbReference type="GO" id="GO:0016874">
    <property type="term" value="F:ligase activity"/>
    <property type="evidence" value="ECO:0007669"/>
    <property type="project" value="UniProtKB-KW"/>
</dbReference>
<feature type="region of interest" description="Disordered" evidence="1">
    <location>
        <begin position="81"/>
        <end position="104"/>
    </location>
</feature>
<sequence length="728" mass="83555">MATPTSDLPTETISSQNPSIVQDQEQENQQDPHSDSQLSKTITFEAPYPQKPVQSDPNPQNADGPDTISVLSLRSIDTNVGVSTATSRRRSKRKKLDKRGVAREKKTETKLQVLLQTLNPIPFIPIKALDFSRHEKLLKRFRLWDFVHIEFDKNINGDLIAQLIARYKPISKDSYVNGLKVSVSRADLARALKLPLKKCAVSDGGMEGLELAESIGFLEEFVSNWVLLHEDTWIMPEEVVRIMNMLKEGNLEKVDWAGLIWFMVEKELVASSLVNCYYASHLQQLIRSQREQLLIEKPKVEVEVEVEVKDEEEEVEENGSDDVKMGEVDDSREHELVEHRIELCLGQDNVDKAENQKEPDGIQDIMDFEEAKEDGPMQWLLDGKNNMSEPFLRHCHIDGLKDLDCGKENKDEEDEEGEEGEEEEEEAEEDEHDGGFHISPKCIPLEGMASGSLIQAMEVSQMPFNSGIELRDHSGGEFLSSREDTRLSGASLFANGNKREIGHDHLNPHHSLNGSKRLRSDGVWDGKSADFDLCMEQVDHWMEKARIMYAAKDQACEESSLSQQYLINEVQQRDSVIEHLHKEKMDESQKRLAEIYRLGRELHMMESLVEGYRKALKETQRAFDDYRIRCPQRDEPVYRDVPGSGGLVLSTMELEKQRWKQEEEERMNRLIYEKKFRDFELGWIAKLDDYRNIVQSLDDRLLDSERVVKLLTEVNTRKVLDSSECAAN</sequence>
<feature type="region of interest" description="Disordered" evidence="1">
    <location>
        <begin position="309"/>
        <end position="328"/>
    </location>
</feature>
<feature type="compositionally biased region" description="Acidic residues" evidence="1">
    <location>
        <begin position="411"/>
        <end position="432"/>
    </location>
</feature>
<evidence type="ECO:0000313" key="2">
    <source>
        <dbReference type="EMBL" id="KAJ7981551.1"/>
    </source>
</evidence>
<feature type="compositionally biased region" description="Polar residues" evidence="1">
    <location>
        <begin position="52"/>
        <end position="61"/>
    </location>
</feature>
<feature type="region of interest" description="Disordered" evidence="1">
    <location>
        <begin position="1"/>
        <end position="67"/>
    </location>
</feature>
<dbReference type="PANTHER" id="PTHR35120">
    <property type="entry name" value="HISTONE ACETYLTRANSFERASE KAT6B-LIKE"/>
    <property type="match status" value="1"/>
</dbReference>
<feature type="compositionally biased region" description="Basic residues" evidence="1">
    <location>
        <begin position="87"/>
        <end position="97"/>
    </location>
</feature>
<dbReference type="PANTHER" id="PTHR35120:SF2">
    <property type="entry name" value="AMINOTRANSFERASE-LIKE PLANT MOBILE DOMAIN-CONTAINING PROTEIN"/>
    <property type="match status" value="1"/>
</dbReference>
<dbReference type="KEGG" id="qsa:O6P43_000797"/>
<evidence type="ECO:0000313" key="3">
    <source>
        <dbReference type="Proteomes" id="UP001163823"/>
    </source>
</evidence>
<proteinExistence type="predicted"/>
<evidence type="ECO:0000256" key="1">
    <source>
        <dbReference type="SAM" id="MobiDB-lite"/>
    </source>
</evidence>
<feature type="region of interest" description="Disordered" evidence="1">
    <location>
        <begin position="402"/>
        <end position="442"/>
    </location>
</feature>
<comment type="caution">
    <text evidence="2">The sequence shown here is derived from an EMBL/GenBank/DDBJ whole genome shotgun (WGS) entry which is preliminary data.</text>
</comment>
<feature type="compositionally biased region" description="Acidic residues" evidence="1">
    <location>
        <begin position="309"/>
        <end position="320"/>
    </location>
</feature>
<keyword evidence="3" id="KW-1185">Reference proteome</keyword>